<keyword evidence="2" id="KW-1185">Reference proteome</keyword>
<dbReference type="EMBL" id="CAJVCH010479261">
    <property type="protein sequence ID" value="CAG7820467.1"/>
    <property type="molecule type" value="Genomic_DNA"/>
</dbReference>
<name>A0A8J2PEG0_9HEXA</name>
<sequence length="88" mass="10110">TVLVPLNRVCVGFTRSPLQEPQPANFWQEQFITVVSHYSQLLHTPQTYVLRTHPYGSIQYIKEPGAYSRDVMGISSVYNEEQTFHGLL</sequence>
<reference evidence="1" key="1">
    <citation type="submission" date="2021-06" db="EMBL/GenBank/DDBJ databases">
        <authorList>
            <person name="Hodson N. C."/>
            <person name="Mongue J. A."/>
            <person name="Jaron S. K."/>
        </authorList>
    </citation>
    <scope>NUCLEOTIDE SEQUENCE</scope>
</reference>
<proteinExistence type="predicted"/>
<protein>
    <submittedName>
        <fullName evidence="1">Uncharacterized protein</fullName>
    </submittedName>
</protein>
<feature type="non-terminal residue" evidence="1">
    <location>
        <position position="1"/>
    </location>
</feature>
<evidence type="ECO:0000313" key="1">
    <source>
        <dbReference type="EMBL" id="CAG7820467.1"/>
    </source>
</evidence>
<organism evidence="1 2">
    <name type="scientific">Allacma fusca</name>
    <dbReference type="NCBI Taxonomy" id="39272"/>
    <lineage>
        <taxon>Eukaryota</taxon>
        <taxon>Metazoa</taxon>
        <taxon>Ecdysozoa</taxon>
        <taxon>Arthropoda</taxon>
        <taxon>Hexapoda</taxon>
        <taxon>Collembola</taxon>
        <taxon>Symphypleona</taxon>
        <taxon>Sminthuridae</taxon>
        <taxon>Allacma</taxon>
    </lineage>
</organism>
<dbReference type="Proteomes" id="UP000708208">
    <property type="component" value="Unassembled WGS sequence"/>
</dbReference>
<accession>A0A8J2PEG0</accession>
<comment type="caution">
    <text evidence="1">The sequence shown here is derived from an EMBL/GenBank/DDBJ whole genome shotgun (WGS) entry which is preliminary data.</text>
</comment>
<gene>
    <name evidence="1" type="ORF">AFUS01_LOCUS30857</name>
</gene>
<evidence type="ECO:0000313" key="2">
    <source>
        <dbReference type="Proteomes" id="UP000708208"/>
    </source>
</evidence>
<dbReference type="AlphaFoldDB" id="A0A8J2PEG0"/>